<evidence type="ECO:0000259" key="2">
    <source>
        <dbReference type="Pfam" id="PF13273"/>
    </source>
</evidence>
<sequence length="135" mass="14619">MKRTGEIALTIIGGCINLLVLLIGIRLVTADYSAIRSQLQAAGEQQDLTPQQINDFIHIAQAAGNFILVYSIIIFLLTAISLFLLLKLKMTKTSGILLLIAGILSLPELLVPGILLVIAGIMALVRKPQQPRDAY</sequence>
<proteinExistence type="predicted"/>
<feature type="transmembrane region" description="Helical" evidence="1">
    <location>
        <begin position="67"/>
        <end position="86"/>
    </location>
</feature>
<name>A0A0U1QS39_9BACL</name>
<feature type="domain" description="DUF4064" evidence="2">
    <location>
        <begin position="2"/>
        <end position="107"/>
    </location>
</feature>
<organism evidence="3 4">
    <name type="scientific">Sporolactobacillus inulinus CASD</name>
    <dbReference type="NCBI Taxonomy" id="1069536"/>
    <lineage>
        <taxon>Bacteria</taxon>
        <taxon>Bacillati</taxon>
        <taxon>Bacillota</taxon>
        <taxon>Bacilli</taxon>
        <taxon>Bacillales</taxon>
        <taxon>Sporolactobacillaceae</taxon>
        <taxon>Sporolactobacillus</taxon>
    </lineage>
</organism>
<dbReference type="RefSeq" id="WP_010026597.1">
    <property type="nucleotide sequence ID" value="NZ_AFVQ02000019.1"/>
</dbReference>
<evidence type="ECO:0000313" key="4">
    <source>
        <dbReference type="Proteomes" id="UP000035553"/>
    </source>
</evidence>
<keyword evidence="4" id="KW-1185">Reference proteome</keyword>
<evidence type="ECO:0000256" key="1">
    <source>
        <dbReference type="SAM" id="Phobius"/>
    </source>
</evidence>
<dbReference type="Pfam" id="PF13273">
    <property type="entry name" value="DUF4064"/>
    <property type="match status" value="1"/>
</dbReference>
<comment type="caution">
    <text evidence="3">The sequence shown here is derived from an EMBL/GenBank/DDBJ whole genome shotgun (WGS) entry which is preliminary data.</text>
</comment>
<dbReference type="AlphaFoldDB" id="A0A0U1QS39"/>
<dbReference type="Proteomes" id="UP000035553">
    <property type="component" value="Unassembled WGS sequence"/>
</dbReference>
<gene>
    <name evidence="3" type="ORF">SINU_01565</name>
</gene>
<accession>A0A0U1QS39</accession>
<keyword evidence="1" id="KW-0472">Membrane</keyword>
<keyword evidence="1" id="KW-0812">Transmembrane</keyword>
<reference evidence="3 4" key="1">
    <citation type="journal article" date="2011" name="J. Bacteriol.">
        <title>Draft genome sequence of Sporolactobacillus inulinus strain CASD, an efficient D-lactic acid-producing bacterium with high-concentration lactate tolerance capability.</title>
        <authorList>
            <person name="Yu B."/>
            <person name="Su F."/>
            <person name="Wang L."/>
            <person name="Xu K."/>
            <person name="Zhao B."/>
            <person name="Xu P."/>
        </authorList>
    </citation>
    <scope>NUCLEOTIDE SEQUENCE [LARGE SCALE GENOMIC DNA]</scope>
    <source>
        <strain evidence="3 4">CASD</strain>
    </source>
</reference>
<feature type="transmembrane region" description="Helical" evidence="1">
    <location>
        <begin position="7"/>
        <end position="28"/>
    </location>
</feature>
<keyword evidence="1" id="KW-1133">Transmembrane helix</keyword>
<evidence type="ECO:0000313" key="3">
    <source>
        <dbReference type="EMBL" id="KLI03613.1"/>
    </source>
</evidence>
<dbReference type="EMBL" id="AFVQ02000019">
    <property type="protein sequence ID" value="KLI03613.1"/>
    <property type="molecule type" value="Genomic_DNA"/>
</dbReference>
<dbReference type="InterPro" id="IPR025273">
    <property type="entry name" value="DUF4064"/>
</dbReference>
<feature type="transmembrane region" description="Helical" evidence="1">
    <location>
        <begin position="98"/>
        <end position="125"/>
    </location>
</feature>
<protein>
    <recommendedName>
        <fullName evidence="2">DUF4064 domain-containing protein</fullName>
    </recommendedName>
</protein>